<dbReference type="RefSeq" id="WP_015218803.1">
    <property type="nucleotide sequence ID" value="NZ_CP138348.1"/>
</dbReference>
<evidence type="ECO:0000313" key="1">
    <source>
        <dbReference type="EMBL" id="WPF90205.1"/>
    </source>
</evidence>
<accession>A0AAF1C6G2</accession>
<protein>
    <recommendedName>
        <fullName evidence="2">NADH dehydrogenase subunit NdhP</fullName>
    </recommendedName>
</protein>
<gene>
    <name evidence="1" type="ORF">SAY89_08035</name>
</gene>
<evidence type="ECO:0008006" key="2">
    <source>
        <dbReference type="Google" id="ProtNLM"/>
    </source>
</evidence>
<organism evidence="1">
    <name type="scientific">Cyanobacterium aponinum AL20115</name>
    <dbReference type="NCBI Taxonomy" id="3090662"/>
    <lineage>
        <taxon>Bacteria</taxon>
        <taxon>Bacillati</taxon>
        <taxon>Cyanobacteriota</taxon>
        <taxon>Cyanophyceae</taxon>
        <taxon>Oscillatoriophycideae</taxon>
        <taxon>Chroococcales</taxon>
        <taxon>Geminocystaceae</taxon>
        <taxon>Cyanobacterium</taxon>
    </lineage>
</organism>
<dbReference type="AlphaFoldDB" id="A0AAF1C6G2"/>
<dbReference type="EMBL" id="CP138348">
    <property type="protein sequence ID" value="WPF90205.1"/>
    <property type="molecule type" value="Genomic_DNA"/>
</dbReference>
<reference evidence="1" key="1">
    <citation type="submission" date="2023-11" db="EMBL/GenBank/DDBJ databases">
        <title>Genome sequence of Cyanobacterium aponinum BCRC AL20115.</title>
        <authorList>
            <person name="Chang H.-Y."/>
            <person name="Lin K.-M."/>
            <person name="Hsueh H.-T."/>
            <person name="Chu H.-A."/>
            <person name="Kuo C.-H."/>
        </authorList>
    </citation>
    <scope>NUCLEOTIDE SEQUENCE</scope>
    <source>
        <strain evidence="1">AL20115</strain>
    </source>
</reference>
<name>A0AAF1C6G2_9CHRO</name>
<proteinExistence type="predicted"/>
<sequence>MDVKMLMVILTGLFIVSALFFGTRNGYYDTDYYDGNGSAH</sequence>